<dbReference type="GO" id="GO:0005829">
    <property type="term" value="C:cytosol"/>
    <property type="evidence" value="ECO:0007669"/>
    <property type="project" value="TreeGrafter"/>
</dbReference>
<gene>
    <name evidence="2" type="ORF">IAC55_04360</name>
</gene>
<dbReference type="Pfam" id="PF02082">
    <property type="entry name" value="Rrf2"/>
    <property type="match status" value="1"/>
</dbReference>
<dbReference type="AlphaFoldDB" id="A0A9D9H3E2"/>
<reference evidence="2" key="2">
    <citation type="journal article" date="2021" name="PeerJ">
        <title>Extensive microbial diversity within the chicken gut microbiome revealed by metagenomics and culture.</title>
        <authorList>
            <person name="Gilroy R."/>
            <person name="Ravi A."/>
            <person name="Getino M."/>
            <person name="Pursley I."/>
            <person name="Horton D.L."/>
            <person name="Alikhan N.F."/>
            <person name="Baker D."/>
            <person name="Gharbi K."/>
            <person name="Hall N."/>
            <person name="Watson M."/>
            <person name="Adriaenssens E.M."/>
            <person name="Foster-Nyarko E."/>
            <person name="Jarju S."/>
            <person name="Secka A."/>
            <person name="Antonio M."/>
            <person name="Oren A."/>
            <person name="Chaudhuri R.R."/>
            <person name="La Ragione R."/>
            <person name="Hildebrand F."/>
            <person name="Pallen M.J."/>
        </authorList>
    </citation>
    <scope>NUCLEOTIDE SEQUENCE</scope>
    <source>
        <strain evidence="2">F6-4510</strain>
    </source>
</reference>
<name>A0A9D9H3E2_9FIRM</name>
<dbReference type="Proteomes" id="UP000823611">
    <property type="component" value="Unassembled WGS sequence"/>
</dbReference>
<dbReference type="NCBIfam" id="TIGR00738">
    <property type="entry name" value="rrf2_super"/>
    <property type="match status" value="1"/>
</dbReference>
<accession>A0A9D9H3E2</accession>
<dbReference type="PANTHER" id="PTHR33221">
    <property type="entry name" value="WINGED HELIX-TURN-HELIX TRANSCRIPTIONAL REGULATOR, RRF2 FAMILY"/>
    <property type="match status" value="1"/>
</dbReference>
<dbReference type="Gene3D" id="1.10.10.10">
    <property type="entry name" value="Winged helix-like DNA-binding domain superfamily/Winged helix DNA-binding domain"/>
    <property type="match status" value="1"/>
</dbReference>
<dbReference type="GO" id="GO:0003700">
    <property type="term" value="F:DNA-binding transcription factor activity"/>
    <property type="evidence" value="ECO:0007669"/>
    <property type="project" value="TreeGrafter"/>
</dbReference>
<dbReference type="InterPro" id="IPR000944">
    <property type="entry name" value="Tscrpt_reg_Rrf2"/>
</dbReference>
<sequence>MKISTKGRYALRLMLDIAINDKGEPVRLKDIAKRQDISVKYLESIGSVLSKAGYIKSIRGAQGGYRLTKPTNKYVIGDILRLTEGNMAPVECLTTDENTCERASFCTTLRLWKELDYAIKSVIDKYTLEDLVNWEVEKGYEYFI</sequence>
<keyword evidence="1" id="KW-0238">DNA-binding</keyword>
<dbReference type="InterPro" id="IPR030489">
    <property type="entry name" value="TR_Rrf2-type_CS"/>
</dbReference>
<dbReference type="GO" id="GO:0003677">
    <property type="term" value="F:DNA binding"/>
    <property type="evidence" value="ECO:0007669"/>
    <property type="project" value="UniProtKB-KW"/>
</dbReference>
<dbReference type="InterPro" id="IPR036388">
    <property type="entry name" value="WH-like_DNA-bd_sf"/>
</dbReference>
<comment type="caution">
    <text evidence="2">The sequence shown here is derived from an EMBL/GenBank/DDBJ whole genome shotgun (WGS) entry which is preliminary data.</text>
</comment>
<evidence type="ECO:0000313" key="3">
    <source>
        <dbReference type="Proteomes" id="UP000823611"/>
    </source>
</evidence>
<protein>
    <submittedName>
        <fullName evidence="2">Rrf2 family transcriptional regulator</fullName>
    </submittedName>
</protein>
<dbReference type="PROSITE" id="PS51197">
    <property type="entry name" value="HTH_RRF2_2"/>
    <property type="match status" value="1"/>
</dbReference>
<organism evidence="2 3">
    <name type="scientific">Candidatus Fimicola merdigallinarum</name>
    <dbReference type="NCBI Taxonomy" id="2840819"/>
    <lineage>
        <taxon>Bacteria</taxon>
        <taxon>Bacillati</taxon>
        <taxon>Bacillota</taxon>
        <taxon>Clostridia</taxon>
        <taxon>Lachnospirales</taxon>
        <taxon>Lachnospiraceae</taxon>
        <taxon>Lachnospiraceae incertae sedis</taxon>
        <taxon>Candidatus Fimicola</taxon>
    </lineage>
</organism>
<evidence type="ECO:0000313" key="2">
    <source>
        <dbReference type="EMBL" id="MBO8434539.1"/>
    </source>
</evidence>
<dbReference type="SUPFAM" id="SSF46785">
    <property type="entry name" value="Winged helix' DNA-binding domain"/>
    <property type="match status" value="1"/>
</dbReference>
<dbReference type="PROSITE" id="PS01332">
    <property type="entry name" value="HTH_RRF2_1"/>
    <property type="match status" value="1"/>
</dbReference>
<proteinExistence type="predicted"/>
<dbReference type="InterPro" id="IPR036390">
    <property type="entry name" value="WH_DNA-bd_sf"/>
</dbReference>
<evidence type="ECO:0000256" key="1">
    <source>
        <dbReference type="ARBA" id="ARBA00023125"/>
    </source>
</evidence>
<dbReference type="EMBL" id="JADIMX010000082">
    <property type="protein sequence ID" value="MBO8434539.1"/>
    <property type="molecule type" value="Genomic_DNA"/>
</dbReference>
<reference evidence="2" key="1">
    <citation type="submission" date="2020-10" db="EMBL/GenBank/DDBJ databases">
        <authorList>
            <person name="Gilroy R."/>
        </authorList>
    </citation>
    <scope>NUCLEOTIDE SEQUENCE</scope>
    <source>
        <strain evidence="2">F6-4510</strain>
    </source>
</reference>
<dbReference type="PANTHER" id="PTHR33221:SF5">
    <property type="entry name" value="HTH-TYPE TRANSCRIPTIONAL REGULATOR ISCR"/>
    <property type="match status" value="1"/>
</dbReference>